<evidence type="ECO:0000313" key="6">
    <source>
        <dbReference type="Proteomes" id="UP000579812"/>
    </source>
</evidence>
<dbReference type="OrthoDB" id="2142683at2759"/>
<comment type="caution">
    <text evidence="5">The sequence shown here is derived from an EMBL/GenBank/DDBJ whole genome shotgun (WGS) entry which is preliminary data.</text>
</comment>
<dbReference type="PANTHER" id="PTHR45710:SF8">
    <property type="entry name" value="RERATING FAMILY MEMBER 4"/>
    <property type="match status" value="1"/>
</dbReference>
<dbReference type="AlphaFoldDB" id="A0A7J6D9D3"/>
<dbReference type="GO" id="GO:0030246">
    <property type="term" value="F:carbohydrate binding"/>
    <property type="evidence" value="ECO:0007669"/>
    <property type="project" value="UniProtKB-KW"/>
</dbReference>
<dbReference type="GO" id="GO:0005886">
    <property type="term" value="C:plasma membrane"/>
    <property type="evidence" value="ECO:0007669"/>
    <property type="project" value="UniProtKB-SubCell"/>
</dbReference>
<organism evidence="5 6">
    <name type="scientific">Onychostoma macrolepis</name>
    <dbReference type="NCBI Taxonomy" id="369639"/>
    <lineage>
        <taxon>Eukaryota</taxon>
        <taxon>Metazoa</taxon>
        <taxon>Chordata</taxon>
        <taxon>Craniata</taxon>
        <taxon>Vertebrata</taxon>
        <taxon>Euteleostomi</taxon>
        <taxon>Actinopterygii</taxon>
        <taxon>Neopterygii</taxon>
        <taxon>Teleostei</taxon>
        <taxon>Ostariophysi</taxon>
        <taxon>Cypriniformes</taxon>
        <taxon>Cyprinidae</taxon>
        <taxon>Acrossocheilinae</taxon>
        <taxon>Onychostoma</taxon>
    </lineage>
</organism>
<dbReference type="Gene3D" id="3.10.100.10">
    <property type="entry name" value="Mannose-Binding Protein A, subunit A"/>
    <property type="match status" value="1"/>
</dbReference>
<evidence type="ECO:0000259" key="4">
    <source>
        <dbReference type="PROSITE" id="PS50041"/>
    </source>
</evidence>
<dbReference type="PROSITE" id="PS50041">
    <property type="entry name" value="C_TYPE_LECTIN_2"/>
    <property type="match status" value="1"/>
</dbReference>
<dbReference type="InterPro" id="IPR050828">
    <property type="entry name" value="C-type_lectin/matrix_domain"/>
</dbReference>
<dbReference type="InterPro" id="IPR016187">
    <property type="entry name" value="CTDL_fold"/>
</dbReference>
<protein>
    <recommendedName>
        <fullName evidence="4">C-type lectin domain-containing protein</fullName>
    </recommendedName>
</protein>
<dbReference type="PANTHER" id="PTHR45710">
    <property type="entry name" value="C-TYPE LECTIN DOMAIN-CONTAINING PROTEIN 180"/>
    <property type="match status" value="1"/>
</dbReference>
<dbReference type="Proteomes" id="UP000579812">
    <property type="component" value="Unassembled WGS sequence"/>
</dbReference>
<keyword evidence="3" id="KW-1133">Transmembrane helix</keyword>
<dbReference type="InterPro" id="IPR033989">
    <property type="entry name" value="CD209-like_CTLD"/>
</dbReference>
<dbReference type="CDD" id="cd03590">
    <property type="entry name" value="CLECT_DC-SIGN_like"/>
    <property type="match status" value="1"/>
</dbReference>
<dbReference type="SMART" id="SM00034">
    <property type="entry name" value="CLECT"/>
    <property type="match status" value="1"/>
</dbReference>
<evidence type="ECO:0000256" key="1">
    <source>
        <dbReference type="ARBA" id="ARBA00004401"/>
    </source>
</evidence>
<evidence type="ECO:0000256" key="2">
    <source>
        <dbReference type="ARBA" id="ARBA00022734"/>
    </source>
</evidence>
<dbReference type="SUPFAM" id="SSF56436">
    <property type="entry name" value="C-type lectin-like"/>
    <property type="match status" value="1"/>
</dbReference>
<keyword evidence="3" id="KW-0812">Transmembrane</keyword>
<gene>
    <name evidence="5" type="ORF">G5714_003402</name>
</gene>
<reference evidence="5 6" key="1">
    <citation type="submission" date="2020-04" db="EMBL/GenBank/DDBJ databases">
        <title>Chromosome-level genome assembly of a cyprinid fish Onychostoma macrolepis by integration of Nanopore Sequencing, Bionano and Hi-C technology.</title>
        <authorList>
            <person name="Wang D."/>
        </authorList>
    </citation>
    <scope>NUCLEOTIDE SEQUENCE [LARGE SCALE GENOMIC DNA]</scope>
    <source>
        <strain evidence="5">SWU-2019</strain>
        <tissue evidence="5">Muscle</tissue>
    </source>
</reference>
<proteinExistence type="predicted"/>
<keyword evidence="2" id="KW-0430">Lectin</keyword>
<sequence length="230" mass="26623">MIESVYSNYLSDPKLTSVDKDERHCCEPMLRKFSVLLFLSLLANGVLAYLYITKNAILYCEPRRNCLNSGLPLDAQPIMKINSMNIKNHSLPNYCSDLQEKWIRAQGRFYVFSTDIMDWNSSRRRCQDLGGDLVIINNKDEQEFLSKQVNGVYGYHWIGLTDSQTEGVWLWVDNNPLNDNLLWESPPDDWKVENPLHGEDCVILKGKKWGDVSCLRKEKRICEISCPPLK</sequence>
<dbReference type="EMBL" id="JAAMOB010000003">
    <property type="protein sequence ID" value="KAF4115913.1"/>
    <property type="molecule type" value="Genomic_DNA"/>
</dbReference>
<dbReference type="Pfam" id="PF00059">
    <property type="entry name" value="Lectin_C"/>
    <property type="match status" value="1"/>
</dbReference>
<keyword evidence="3" id="KW-0472">Membrane</keyword>
<dbReference type="InterPro" id="IPR001304">
    <property type="entry name" value="C-type_lectin-like"/>
</dbReference>
<feature type="domain" description="C-type lectin" evidence="4">
    <location>
        <begin position="105"/>
        <end position="223"/>
    </location>
</feature>
<keyword evidence="6" id="KW-1185">Reference proteome</keyword>
<comment type="subcellular location">
    <subcellularLocation>
        <location evidence="1">Cell membrane</location>
        <topology evidence="1">Single-pass type II membrane protein</topology>
    </subcellularLocation>
</comment>
<evidence type="ECO:0000256" key="3">
    <source>
        <dbReference type="SAM" id="Phobius"/>
    </source>
</evidence>
<accession>A0A7J6D9D3</accession>
<feature type="transmembrane region" description="Helical" evidence="3">
    <location>
        <begin position="33"/>
        <end position="52"/>
    </location>
</feature>
<name>A0A7J6D9D3_9TELE</name>
<evidence type="ECO:0000313" key="5">
    <source>
        <dbReference type="EMBL" id="KAF4115913.1"/>
    </source>
</evidence>
<dbReference type="InterPro" id="IPR016186">
    <property type="entry name" value="C-type_lectin-like/link_sf"/>
</dbReference>